<organism evidence="14 15">
    <name type="scientific">Candidatus Weimeria bifida</name>
    <dbReference type="NCBI Taxonomy" id="2599074"/>
    <lineage>
        <taxon>Bacteria</taxon>
        <taxon>Bacillati</taxon>
        <taxon>Bacillota</taxon>
        <taxon>Clostridia</taxon>
        <taxon>Lachnospirales</taxon>
        <taxon>Lachnospiraceae</taxon>
        <taxon>Candidatus Weimeria</taxon>
    </lineage>
</organism>
<reference evidence="14" key="1">
    <citation type="journal article" date="2020" name="Appl. Environ. Microbiol.">
        <title>Medium-Chain Fatty Acid Synthesis by 'Candidatus Weimeria bifida' gen. nov., sp. nov., and 'Candidatus Pseudoramibacter fermentans' sp. nov.</title>
        <authorList>
            <person name="Scarborough M.J."/>
            <person name="Myers K.S."/>
            <person name="Donohue T.J."/>
            <person name="Noguera D.R."/>
        </authorList>
    </citation>
    <scope>NUCLEOTIDE SEQUENCE</scope>
    <source>
        <strain evidence="14">LCO1.1</strain>
    </source>
</reference>
<dbReference type="AlphaFoldDB" id="A0A6N7J2J4"/>
<dbReference type="GO" id="GO:0000166">
    <property type="term" value="F:nucleotide binding"/>
    <property type="evidence" value="ECO:0007669"/>
    <property type="project" value="UniProtKB-KW"/>
</dbReference>
<feature type="compositionally biased region" description="Basic residues" evidence="10">
    <location>
        <begin position="810"/>
        <end position="829"/>
    </location>
</feature>
<keyword evidence="3" id="KW-0819">tRNA processing</keyword>
<keyword evidence="2 9" id="KW-0808">Transferase</keyword>
<evidence type="ECO:0000313" key="15">
    <source>
        <dbReference type="Proteomes" id="UP000460257"/>
    </source>
</evidence>
<dbReference type="InterPro" id="IPR043519">
    <property type="entry name" value="NT_sf"/>
</dbReference>
<dbReference type="GO" id="GO:0000049">
    <property type="term" value="F:tRNA binding"/>
    <property type="evidence" value="ECO:0007669"/>
    <property type="project" value="TreeGrafter"/>
</dbReference>
<evidence type="ECO:0000256" key="4">
    <source>
        <dbReference type="ARBA" id="ARBA00022695"/>
    </source>
</evidence>
<protein>
    <submittedName>
        <fullName evidence="14">CCA tRNA nucleotidyltransferase</fullName>
        <ecNumber evidence="14">2.7.7.72</ecNumber>
    </submittedName>
</protein>
<dbReference type="InterPro" id="IPR050264">
    <property type="entry name" value="Bact_CCA-adding_enz_type3_sf"/>
</dbReference>
<evidence type="ECO:0000256" key="8">
    <source>
        <dbReference type="ARBA" id="ARBA00022884"/>
    </source>
</evidence>
<comment type="similarity">
    <text evidence="9">Belongs to the tRNA nucleotidyltransferase/poly(A) polymerase family.</text>
</comment>
<dbReference type="InterPro" id="IPR032810">
    <property type="entry name" value="CCA-adding_enz_C"/>
</dbReference>
<dbReference type="GO" id="GO:0004810">
    <property type="term" value="F:CCA tRNA nucleotidyltransferase activity"/>
    <property type="evidence" value="ECO:0007669"/>
    <property type="project" value="UniProtKB-EC"/>
</dbReference>
<evidence type="ECO:0000256" key="5">
    <source>
        <dbReference type="ARBA" id="ARBA00022723"/>
    </source>
</evidence>
<keyword evidence="6" id="KW-0547">Nucleotide-binding</keyword>
<evidence type="ECO:0000256" key="10">
    <source>
        <dbReference type="SAM" id="MobiDB-lite"/>
    </source>
</evidence>
<dbReference type="InterPro" id="IPR002646">
    <property type="entry name" value="PolA_pol_head_dom"/>
</dbReference>
<dbReference type="GO" id="GO:0008033">
    <property type="term" value="P:tRNA processing"/>
    <property type="evidence" value="ECO:0007669"/>
    <property type="project" value="UniProtKB-KW"/>
</dbReference>
<keyword evidence="8 9" id="KW-0694">RNA-binding</keyword>
<keyword evidence="7" id="KW-0460">Magnesium</keyword>
<dbReference type="CDD" id="cd00077">
    <property type="entry name" value="HDc"/>
    <property type="match status" value="1"/>
</dbReference>
<evidence type="ECO:0000259" key="13">
    <source>
        <dbReference type="Pfam" id="PF13735"/>
    </source>
</evidence>
<keyword evidence="15" id="KW-1185">Reference proteome</keyword>
<evidence type="ECO:0000256" key="6">
    <source>
        <dbReference type="ARBA" id="ARBA00022741"/>
    </source>
</evidence>
<evidence type="ECO:0000256" key="1">
    <source>
        <dbReference type="ARBA" id="ARBA00001946"/>
    </source>
</evidence>
<dbReference type="Gene3D" id="1.10.3090.10">
    <property type="entry name" value="cca-adding enzyme, domain 2"/>
    <property type="match status" value="1"/>
</dbReference>
<evidence type="ECO:0000256" key="9">
    <source>
        <dbReference type="RuleBase" id="RU003953"/>
    </source>
</evidence>
<dbReference type="PANTHER" id="PTHR46173">
    <property type="entry name" value="CCA TRNA NUCLEOTIDYLTRANSFERASE 1, MITOCHONDRIAL"/>
    <property type="match status" value="1"/>
</dbReference>
<evidence type="ECO:0000256" key="7">
    <source>
        <dbReference type="ARBA" id="ARBA00022842"/>
    </source>
</evidence>
<evidence type="ECO:0000256" key="2">
    <source>
        <dbReference type="ARBA" id="ARBA00022679"/>
    </source>
</evidence>
<dbReference type="Pfam" id="PF13735">
    <property type="entry name" value="tRNA_NucTran2_2"/>
    <property type="match status" value="1"/>
</dbReference>
<feature type="domain" description="CCA-adding enzyme C-terminal" evidence="13">
    <location>
        <begin position="291"/>
        <end position="434"/>
    </location>
</feature>
<dbReference type="PANTHER" id="PTHR46173:SF1">
    <property type="entry name" value="CCA TRNA NUCLEOTIDYLTRANSFERASE 1, MITOCHONDRIAL"/>
    <property type="match status" value="1"/>
</dbReference>
<accession>A0A6N7J2J4</accession>
<dbReference type="NCBIfam" id="NF009814">
    <property type="entry name" value="PRK13299.1"/>
    <property type="match status" value="1"/>
</dbReference>
<dbReference type="InterPro" id="IPR003607">
    <property type="entry name" value="HD/PDEase_dom"/>
</dbReference>
<comment type="caution">
    <text evidence="14">The sequence shown here is derived from an EMBL/GenBank/DDBJ whole genome shotgun (WGS) entry which is preliminary data.</text>
</comment>
<dbReference type="SUPFAM" id="SSF81891">
    <property type="entry name" value="Poly A polymerase C-terminal region-like"/>
    <property type="match status" value="1"/>
</dbReference>
<evidence type="ECO:0000259" key="12">
    <source>
        <dbReference type="Pfam" id="PF12627"/>
    </source>
</evidence>
<evidence type="ECO:0000259" key="11">
    <source>
        <dbReference type="Pfam" id="PF01743"/>
    </source>
</evidence>
<dbReference type="CDD" id="cd05398">
    <property type="entry name" value="NT_ClassII-CCAase"/>
    <property type="match status" value="1"/>
</dbReference>
<gene>
    <name evidence="14" type="ORF">FRC54_09935</name>
</gene>
<feature type="region of interest" description="Disordered" evidence="10">
    <location>
        <begin position="779"/>
        <end position="829"/>
    </location>
</feature>
<dbReference type="InterPro" id="IPR032828">
    <property type="entry name" value="PolyA_RNA-bd"/>
</dbReference>
<dbReference type="EC" id="2.7.7.72" evidence="14"/>
<dbReference type="GO" id="GO:0046872">
    <property type="term" value="F:metal ion binding"/>
    <property type="evidence" value="ECO:0007669"/>
    <property type="project" value="UniProtKB-KW"/>
</dbReference>
<dbReference type="EMBL" id="VOGC01000008">
    <property type="protein sequence ID" value="MQN02191.1"/>
    <property type="molecule type" value="Genomic_DNA"/>
</dbReference>
<keyword evidence="4 14" id="KW-0548">Nucleotidyltransferase</keyword>
<proteinExistence type="inferred from homology"/>
<keyword evidence="5" id="KW-0479">Metal-binding</keyword>
<dbReference type="Pfam" id="PF12627">
    <property type="entry name" value="PolyA_pol_RNAbd"/>
    <property type="match status" value="1"/>
</dbReference>
<evidence type="ECO:0000256" key="3">
    <source>
        <dbReference type="ARBA" id="ARBA00022694"/>
    </source>
</evidence>
<evidence type="ECO:0000313" key="14">
    <source>
        <dbReference type="EMBL" id="MQN02191.1"/>
    </source>
</evidence>
<dbReference type="Proteomes" id="UP000460257">
    <property type="component" value="Unassembled WGS sequence"/>
</dbReference>
<comment type="cofactor">
    <cofactor evidence="1">
        <name>Mg(2+)</name>
        <dbReference type="ChEBI" id="CHEBI:18420"/>
    </cofactor>
</comment>
<dbReference type="Pfam" id="PF01743">
    <property type="entry name" value="PolyA_pol"/>
    <property type="match status" value="1"/>
</dbReference>
<feature type="domain" description="Poly A polymerase head" evidence="11">
    <location>
        <begin position="21"/>
        <end position="141"/>
    </location>
</feature>
<name>A0A6N7J2J4_9FIRM</name>
<dbReference type="SUPFAM" id="SSF81301">
    <property type="entry name" value="Nucleotidyltransferase"/>
    <property type="match status" value="1"/>
</dbReference>
<dbReference type="Gene3D" id="1.10.246.80">
    <property type="match status" value="1"/>
</dbReference>
<feature type="compositionally biased region" description="Low complexity" evidence="10">
    <location>
        <begin position="786"/>
        <end position="807"/>
    </location>
</feature>
<dbReference type="Gene3D" id="3.30.460.10">
    <property type="entry name" value="Beta Polymerase, domain 2"/>
    <property type="match status" value="1"/>
</dbReference>
<feature type="domain" description="tRNA nucleotidyltransferase/poly(A) polymerase RNA and SrmB- binding" evidence="12">
    <location>
        <begin position="168"/>
        <end position="229"/>
    </location>
</feature>
<sequence length="829" mass="93643">MQLPESVKKIIHTLEQAGHEAYAVGGCVRDTLLGKEPDDWDITTSAEPEEVKGLFNRTIDTGIKHGTVTVRLDGKSFEVTTYRIDGRYEDGRHPENVTFTKSLEEDLKRRDFTINAMAYNDRTGIVDLFGGESDLENKIIRCVGDPMERFSEDALRMMRAVRFAAKLGFSIEESTRKSITKLKDNLRKVSAERIQVELTKLITSDHPELLETLYETGLTSVFFPEWDTAMTCEQHSRHHCYTVGKHTIVVMQHVRPTKVMRLAAMLHDIGKPQVKRVDKKGIDHFQGHPQLSEVMAEDILKRLKYDNDTIRKVCLLVRYHDERPALNPASIRRCMRDMDVDFDELFELKRADNAGKSDYKREEKEAAVDKFEQLVEENRTAGNCTDKKQLAVNGGDLIRNGVEKGPVMGKIIDRLLDDVIEYPSENTKDKLLERAKKYSELAKMGKLFLSICVAFFCAGMFLTACGSQKIVYSQRKPGDLLSASSDASADATKSLDKVYIIEEKDKDDGKLTVMNVVSLREFRYPYNISTEFLNKYGDTESVDDFKPGMAVELDSSGRYGVLKRVRKSSLVWEWDKLKNFSFDTSLNMMKLRGQKYKYSDATLFMDGSNIIELKDLAPGVDEIRVIGYGKDIYSVTRTKSHGYLHLTDTGRFNNSLIQIGSYDASLVSNDKTFTLPTGTYAVTIANNGWGGTKKVKITKDVTTYLNLESMKGSGPKTCKLKFEIDVDGAKIYLDGKKVEKEKKMTVLYGAHSLSVKADGYDDWDRTLYVNSPSATISLDISDSKKSSSSSSGTNSTTNSGTSGTTDSSNKRHLPNQHYKRHHWHDVRKH</sequence>